<dbReference type="EMBL" id="JAUESC010000003">
    <property type="protein sequence ID" value="KAK0600085.1"/>
    <property type="molecule type" value="Genomic_DNA"/>
</dbReference>
<proteinExistence type="predicted"/>
<dbReference type="Proteomes" id="UP001168877">
    <property type="component" value="Unassembled WGS sequence"/>
</dbReference>
<evidence type="ECO:0000256" key="1">
    <source>
        <dbReference type="SAM" id="MobiDB-lite"/>
    </source>
</evidence>
<feature type="compositionally biased region" description="Low complexity" evidence="1">
    <location>
        <begin position="33"/>
        <end position="49"/>
    </location>
</feature>
<reference evidence="2" key="2">
    <citation type="submission" date="2023-06" db="EMBL/GenBank/DDBJ databases">
        <authorList>
            <person name="Swenson N.G."/>
            <person name="Wegrzyn J.L."/>
            <person name="Mcevoy S.L."/>
        </authorList>
    </citation>
    <scope>NUCLEOTIDE SEQUENCE</scope>
    <source>
        <strain evidence="2">NS2018</strain>
        <tissue evidence="2">Leaf</tissue>
    </source>
</reference>
<feature type="compositionally biased region" description="Polar residues" evidence="1">
    <location>
        <begin position="50"/>
        <end position="68"/>
    </location>
</feature>
<accession>A0AA39W1C8</accession>
<protein>
    <submittedName>
        <fullName evidence="2">Uncharacterized protein</fullName>
    </submittedName>
</protein>
<feature type="compositionally biased region" description="Polar residues" evidence="1">
    <location>
        <begin position="14"/>
        <end position="27"/>
    </location>
</feature>
<sequence length="136" mass="14275">MPLSRMNQIVSRIQRAGSSNAPSSLAQIQRGGPSTASSSLPISTSSADSQNSLHSLNNCDQPLSTDILSSPPAYINASPDLPVPTMSSLPTNLHPMVTRSKNGIFKPKVLNAAVDTSCYLADSNPTTTKVALQDPK</sequence>
<organism evidence="2 3">
    <name type="scientific">Acer saccharum</name>
    <name type="common">Sugar maple</name>
    <dbReference type="NCBI Taxonomy" id="4024"/>
    <lineage>
        <taxon>Eukaryota</taxon>
        <taxon>Viridiplantae</taxon>
        <taxon>Streptophyta</taxon>
        <taxon>Embryophyta</taxon>
        <taxon>Tracheophyta</taxon>
        <taxon>Spermatophyta</taxon>
        <taxon>Magnoliopsida</taxon>
        <taxon>eudicotyledons</taxon>
        <taxon>Gunneridae</taxon>
        <taxon>Pentapetalae</taxon>
        <taxon>rosids</taxon>
        <taxon>malvids</taxon>
        <taxon>Sapindales</taxon>
        <taxon>Sapindaceae</taxon>
        <taxon>Hippocastanoideae</taxon>
        <taxon>Acereae</taxon>
        <taxon>Acer</taxon>
    </lineage>
</organism>
<name>A0AA39W1C8_ACESA</name>
<reference evidence="2" key="1">
    <citation type="journal article" date="2022" name="Plant J.">
        <title>Strategies of tolerance reflected in two North American maple genomes.</title>
        <authorList>
            <person name="McEvoy S.L."/>
            <person name="Sezen U.U."/>
            <person name="Trouern-Trend A."/>
            <person name="McMahon S.M."/>
            <person name="Schaberg P.G."/>
            <person name="Yang J."/>
            <person name="Wegrzyn J.L."/>
            <person name="Swenson N.G."/>
        </authorList>
    </citation>
    <scope>NUCLEOTIDE SEQUENCE</scope>
    <source>
        <strain evidence="2">NS2018</strain>
    </source>
</reference>
<dbReference type="AlphaFoldDB" id="A0AA39W1C8"/>
<feature type="region of interest" description="Disordered" evidence="1">
    <location>
        <begin position="14"/>
        <end position="82"/>
    </location>
</feature>
<evidence type="ECO:0000313" key="3">
    <source>
        <dbReference type="Proteomes" id="UP001168877"/>
    </source>
</evidence>
<gene>
    <name evidence="2" type="ORF">LWI29_011485</name>
</gene>
<evidence type="ECO:0000313" key="2">
    <source>
        <dbReference type="EMBL" id="KAK0600085.1"/>
    </source>
</evidence>
<comment type="caution">
    <text evidence="2">The sequence shown here is derived from an EMBL/GenBank/DDBJ whole genome shotgun (WGS) entry which is preliminary data.</text>
</comment>
<keyword evidence="3" id="KW-1185">Reference proteome</keyword>